<reference evidence="7 8" key="1">
    <citation type="journal article" date="2006" name="Science">
        <title>The genome of black cottonwood, Populus trichocarpa (Torr. &amp; Gray).</title>
        <authorList>
            <person name="Tuskan G.A."/>
            <person name="Difazio S."/>
            <person name="Jansson S."/>
            <person name="Bohlmann J."/>
            <person name="Grigoriev I."/>
            <person name="Hellsten U."/>
            <person name="Putnam N."/>
            <person name="Ralph S."/>
            <person name="Rombauts S."/>
            <person name="Salamov A."/>
            <person name="Schein J."/>
            <person name="Sterck L."/>
            <person name="Aerts A."/>
            <person name="Bhalerao R.R."/>
            <person name="Bhalerao R.P."/>
            <person name="Blaudez D."/>
            <person name="Boerjan W."/>
            <person name="Brun A."/>
            <person name="Brunner A."/>
            <person name="Busov V."/>
            <person name="Campbell M."/>
            <person name="Carlson J."/>
            <person name="Chalot M."/>
            <person name="Chapman J."/>
            <person name="Chen G.L."/>
            <person name="Cooper D."/>
            <person name="Coutinho P.M."/>
            <person name="Couturier J."/>
            <person name="Covert S."/>
            <person name="Cronk Q."/>
            <person name="Cunningham R."/>
            <person name="Davis J."/>
            <person name="Degroeve S."/>
            <person name="Dejardin A."/>
            <person name="Depamphilis C."/>
            <person name="Detter J."/>
            <person name="Dirks B."/>
            <person name="Dubchak I."/>
            <person name="Duplessis S."/>
            <person name="Ehlting J."/>
            <person name="Ellis B."/>
            <person name="Gendler K."/>
            <person name="Goodstein D."/>
            <person name="Gribskov M."/>
            <person name="Grimwood J."/>
            <person name="Groover A."/>
            <person name="Gunter L."/>
            <person name="Hamberger B."/>
            <person name="Heinze B."/>
            <person name="Helariutta Y."/>
            <person name="Henrissat B."/>
            <person name="Holligan D."/>
            <person name="Holt R."/>
            <person name="Huang W."/>
            <person name="Islam-Faridi N."/>
            <person name="Jones S."/>
            <person name="Jones-Rhoades M."/>
            <person name="Jorgensen R."/>
            <person name="Joshi C."/>
            <person name="Kangasjarvi J."/>
            <person name="Karlsson J."/>
            <person name="Kelleher C."/>
            <person name="Kirkpatrick R."/>
            <person name="Kirst M."/>
            <person name="Kohler A."/>
            <person name="Kalluri U."/>
            <person name="Larimer F."/>
            <person name="Leebens-Mack J."/>
            <person name="Leple J.C."/>
            <person name="Locascio P."/>
            <person name="Lou Y."/>
            <person name="Lucas S."/>
            <person name="Martin F."/>
            <person name="Montanini B."/>
            <person name="Napoli C."/>
            <person name="Nelson D.R."/>
            <person name="Nelson C."/>
            <person name="Nieminen K."/>
            <person name="Nilsson O."/>
            <person name="Pereda V."/>
            <person name="Peter G."/>
            <person name="Philippe R."/>
            <person name="Pilate G."/>
            <person name="Poliakov A."/>
            <person name="Razumovskaya J."/>
            <person name="Richardson P."/>
            <person name="Rinaldi C."/>
            <person name="Ritland K."/>
            <person name="Rouze P."/>
            <person name="Ryaboy D."/>
            <person name="Schmutz J."/>
            <person name="Schrader J."/>
            <person name="Segerman B."/>
            <person name="Shin H."/>
            <person name="Siddiqui A."/>
            <person name="Sterky F."/>
            <person name="Terry A."/>
            <person name="Tsai C.J."/>
            <person name="Uberbacher E."/>
            <person name="Unneberg P."/>
            <person name="Vahala J."/>
            <person name="Wall K."/>
            <person name="Wessler S."/>
            <person name="Yang G."/>
            <person name="Yin T."/>
            <person name="Douglas C."/>
            <person name="Marra M."/>
            <person name="Sandberg G."/>
            <person name="Van de Peer Y."/>
            <person name="Rokhsar D."/>
        </authorList>
    </citation>
    <scope>NUCLEOTIDE SEQUENCE [LARGE SCALE GENOMIC DNA]</scope>
    <source>
        <strain evidence="8">cv. Nisqually</strain>
    </source>
</reference>
<dbReference type="PANTHER" id="PTHR31113">
    <property type="entry name" value="UPF0496 PROTEIN 3-RELATED"/>
    <property type="match status" value="1"/>
</dbReference>
<dbReference type="EMBL" id="CM009296">
    <property type="protein sequence ID" value="PNT26833.1"/>
    <property type="molecule type" value="Genomic_DNA"/>
</dbReference>
<dbReference type="STRING" id="3694.B9HEN0"/>
<organism evidence="7 8">
    <name type="scientific">Populus trichocarpa</name>
    <name type="common">Western balsam poplar</name>
    <name type="synonym">Populus balsamifera subsp. trichocarpa</name>
    <dbReference type="NCBI Taxonomy" id="3694"/>
    <lineage>
        <taxon>Eukaryota</taxon>
        <taxon>Viridiplantae</taxon>
        <taxon>Streptophyta</taxon>
        <taxon>Embryophyta</taxon>
        <taxon>Tracheophyta</taxon>
        <taxon>Spermatophyta</taxon>
        <taxon>Magnoliopsida</taxon>
        <taxon>eudicotyledons</taxon>
        <taxon>Gunneridae</taxon>
        <taxon>Pentapetalae</taxon>
        <taxon>rosids</taxon>
        <taxon>fabids</taxon>
        <taxon>Malpighiales</taxon>
        <taxon>Salicaceae</taxon>
        <taxon>Saliceae</taxon>
        <taxon>Populus</taxon>
    </lineage>
</organism>
<gene>
    <name evidence="7" type="ORF">POPTR_007G031300</name>
</gene>
<dbReference type="HOGENOM" id="CLU_1196590_0_0_1"/>
<dbReference type="Pfam" id="PF05055">
    <property type="entry name" value="DUF677"/>
    <property type="match status" value="1"/>
</dbReference>
<dbReference type="AlphaFoldDB" id="B9HEN0"/>
<evidence type="ECO:0000313" key="7">
    <source>
        <dbReference type="EMBL" id="PNT26833.1"/>
    </source>
</evidence>
<dbReference type="GO" id="GO:0016020">
    <property type="term" value="C:membrane"/>
    <property type="evidence" value="ECO:0007669"/>
    <property type="project" value="UniProtKB-SubCell"/>
</dbReference>
<name>B9HEN0_POPTR</name>
<keyword evidence="3 6" id="KW-0812">Transmembrane</keyword>
<sequence length="232" mass="26618">MDFCTELENRVTRARTSQMHIPATITHFEKEGELQDGMREKNCSNQFVQDSMSRKIDSYKEKLDKKLKHVKIWRRVSNVLFVSVFVSVLIFTVVAAANAPPVVIALASALTASMDSVGSWCDLVWNQYQEALKEKRELVNSIHRATFITIGDMDNVKALEENFIVRIESLLKNAEFAITEEGFVKLMMDEIKKTVAMFMETLEESDGQARSCHRHIIQGRTVILKRINYARQ</sequence>
<evidence type="ECO:0000256" key="3">
    <source>
        <dbReference type="ARBA" id="ARBA00022692"/>
    </source>
</evidence>
<protein>
    <submittedName>
        <fullName evidence="7">Uncharacterized protein</fullName>
    </submittedName>
</protein>
<proteinExistence type="inferred from homology"/>
<evidence type="ECO:0000256" key="5">
    <source>
        <dbReference type="ARBA" id="ARBA00023136"/>
    </source>
</evidence>
<accession>B9HEN0</accession>
<dbReference type="Proteomes" id="UP000006729">
    <property type="component" value="Chromosome 7"/>
</dbReference>
<keyword evidence="4 6" id="KW-1133">Transmembrane helix</keyword>
<evidence type="ECO:0000256" key="6">
    <source>
        <dbReference type="SAM" id="Phobius"/>
    </source>
</evidence>
<dbReference type="InParanoid" id="B9HEN0"/>
<dbReference type="InterPro" id="IPR007749">
    <property type="entry name" value="DUF677"/>
</dbReference>
<dbReference type="eggNOG" id="ENOG502QVAQ">
    <property type="taxonomic scope" value="Eukaryota"/>
</dbReference>
<comment type="subcellular location">
    <subcellularLocation>
        <location evidence="1">Membrane</location>
    </subcellularLocation>
</comment>
<feature type="transmembrane region" description="Helical" evidence="6">
    <location>
        <begin position="76"/>
        <end position="97"/>
    </location>
</feature>
<evidence type="ECO:0000256" key="2">
    <source>
        <dbReference type="ARBA" id="ARBA00009074"/>
    </source>
</evidence>
<keyword evidence="8" id="KW-1185">Reference proteome</keyword>
<evidence type="ECO:0000256" key="1">
    <source>
        <dbReference type="ARBA" id="ARBA00004370"/>
    </source>
</evidence>
<comment type="similarity">
    <text evidence="2">Belongs to the UPF0496 family.</text>
</comment>
<evidence type="ECO:0000313" key="8">
    <source>
        <dbReference type="Proteomes" id="UP000006729"/>
    </source>
</evidence>
<keyword evidence="5 6" id="KW-0472">Membrane</keyword>
<dbReference type="PANTHER" id="PTHR31113:SF32">
    <property type="entry name" value="UPF0496 PLANT-LIKE PROTEIN"/>
    <property type="match status" value="1"/>
</dbReference>
<evidence type="ECO:0000256" key="4">
    <source>
        <dbReference type="ARBA" id="ARBA00022989"/>
    </source>
</evidence>